<sequence length="110" mass="11626">MTSSILAGSRAETTLTTPFPTSTSTTNPNTSTPSTDNTLAIVGATIATLTACIVIIYCISLVLRRLPRNQPPADNDGTRHEETGHEETGHEETNPDEPDNGGIELTAFGE</sequence>
<proteinExistence type="predicted"/>
<evidence type="ECO:0000256" key="2">
    <source>
        <dbReference type="SAM" id="Phobius"/>
    </source>
</evidence>
<dbReference type="EMBL" id="JAQHRD010000002">
    <property type="protein sequence ID" value="KAJ6444275.1"/>
    <property type="molecule type" value="Genomic_DNA"/>
</dbReference>
<name>A0AB34FYT0_9HYPO</name>
<protein>
    <submittedName>
        <fullName evidence="3">Uncharacterized protein</fullName>
    </submittedName>
</protein>
<gene>
    <name evidence="3" type="ORF">O9K51_02669</name>
</gene>
<keyword evidence="2" id="KW-0472">Membrane</keyword>
<dbReference type="AlphaFoldDB" id="A0AB34FYT0"/>
<comment type="caution">
    <text evidence="3">The sequence shown here is derived from an EMBL/GenBank/DDBJ whole genome shotgun (WGS) entry which is preliminary data.</text>
</comment>
<feature type="region of interest" description="Disordered" evidence="1">
    <location>
        <begin position="67"/>
        <end position="110"/>
    </location>
</feature>
<organism evidence="3 4">
    <name type="scientific">Purpureocillium lavendulum</name>
    <dbReference type="NCBI Taxonomy" id="1247861"/>
    <lineage>
        <taxon>Eukaryota</taxon>
        <taxon>Fungi</taxon>
        <taxon>Dikarya</taxon>
        <taxon>Ascomycota</taxon>
        <taxon>Pezizomycotina</taxon>
        <taxon>Sordariomycetes</taxon>
        <taxon>Hypocreomycetidae</taxon>
        <taxon>Hypocreales</taxon>
        <taxon>Ophiocordycipitaceae</taxon>
        <taxon>Purpureocillium</taxon>
    </lineage>
</organism>
<feature type="region of interest" description="Disordered" evidence="1">
    <location>
        <begin position="1"/>
        <end position="37"/>
    </location>
</feature>
<feature type="compositionally biased region" description="Low complexity" evidence="1">
    <location>
        <begin position="13"/>
        <end position="37"/>
    </location>
</feature>
<feature type="compositionally biased region" description="Basic and acidic residues" evidence="1">
    <location>
        <begin position="76"/>
        <end position="93"/>
    </location>
</feature>
<evidence type="ECO:0000313" key="4">
    <source>
        <dbReference type="Proteomes" id="UP001163105"/>
    </source>
</evidence>
<accession>A0AB34FYT0</accession>
<evidence type="ECO:0000256" key="1">
    <source>
        <dbReference type="SAM" id="MobiDB-lite"/>
    </source>
</evidence>
<dbReference type="Proteomes" id="UP001163105">
    <property type="component" value="Unassembled WGS sequence"/>
</dbReference>
<reference evidence="3" key="1">
    <citation type="submission" date="2023-01" db="EMBL/GenBank/DDBJ databases">
        <title>The growth and conidiation of Purpureocillium lavendulum are regulated by nitrogen source and histone H3K14 acetylation.</title>
        <authorList>
            <person name="Tang P."/>
            <person name="Han J."/>
            <person name="Zhang C."/>
            <person name="Tang P."/>
            <person name="Qi F."/>
            <person name="Zhang K."/>
            <person name="Liang L."/>
        </authorList>
    </citation>
    <scope>NUCLEOTIDE SEQUENCE</scope>
    <source>
        <strain evidence="3">YMF1.00683</strain>
    </source>
</reference>
<evidence type="ECO:0000313" key="3">
    <source>
        <dbReference type="EMBL" id="KAJ6444275.1"/>
    </source>
</evidence>
<keyword evidence="4" id="KW-1185">Reference proteome</keyword>
<feature type="transmembrane region" description="Helical" evidence="2">
    <location>
        <begin position="39"/>
        <end position="63"/>
    </location>
</feature>
<keyword evidence="2" id="KW-0812">Transmembrane</keyword>
<keyword evidence="2" id="KW-1133">Transmembrane helix</keyword>